<dbReference type="Proteomes" id="UP000219559">
    <property type="component" value="Unassembled WGS sequence"/>
</dbReference>
<name>A0A2A4G833_9FLAO</name>
<feature type="chain" id="PRO_5013331426" description="Carboxypeptidase regulatory-like domain-containing protein" evidence="1">
    <location>
        <begin position="21"/>
        <end position="207"/>
    </location>
</feature>
<dbReference type="RefSeq" id="WP_097442631.1">
    <property type="nucleotide sequence ID" value="NZ_NBWU01000004.1"/>
</dbReference>
<gene>
    <name evidence="2" type="ORF">B7P33_11690</name>
</gene>
<dbReference type="AlphaFoldDB" id="A0A2A4G833"/>
<keyword evidence="1" id="KW-0732">Signal</keyword>
<organism evidence="2 3">
    <name type="scientific">Sediminicola luteus</name>
    <dbReference type="NCBI Taxonomy" id="319238"/>
    <lineage>
        <taxon>Bacteria</taxon>
        <taxon>Pseudomonadati</taxon>
        <taxon>Bacteroidota</taxon>
        <taxon>Flavobacteriia</taxon>
        <taxon>Flavobacteriales</taxon>
        <taxon>Flavobacteriaceae</taxon>
        <taxon>Sediminicola</taxon>
    </lineage>
</organism>
<feature type="signal peptide" evidence="1">
    <location>
        <begin position="1"/>
        <end position="20"/>
    </location>
</feature>
<protein>
    <recommendedName>
        <fullName evidence="4">Carboxypeptidase regulatory-like domain-containing protein</fullName>
    </recommendedName>
</protein>
<comment type="caution">
    <text evidence="2">The sequence shown here is derived from an EMBL/GenBank/DDBJ whole genome shotgun (WGS) entry which is preliminary data.</text>
</comment>
<dbReference type="EMBL" id="NBWU01000004">
    <property type="protein sequence ID" value="PCE63915.1"/>
    <property type="molecule type" value="Genomic_DNA"/>
</dbReference>
<evidence type="ECO:0000256" key="1">
    <source>
        <dbReference type="SAM" id="SignalP"/>
    </source>
</evidence>
<accession>A0A2A4G833</accession>
<keyword evidence="3" id="KW-1185">Reference proteome</keyword>
<sequence length="207" mass="23843">MKTLFPLLGFLLLFFGTGHAHEDGIQIQVIVKNHTAYPLSEGTLFIAELNQKVAVTDSGSFTLNLPKKGKYHFSFASPQFRAYLDYPKRISNKKNTITIVLTEVNLDQRMQPDTALLWDEPFFIIHGKEAIPTNEKQKRFTQKYGVVFKVQDCRTDPVSFRFALEHNREVSDYLDGRYGDRWRKELSQTPFGLDLDMPLKARTSIIP</sequence>
<dbReference type="OrthoDB" id="1424572at2"/>
<evidence type="ECO:0000313" key="2">
    <source>
        <dbReference type="EMBL" id="PCE63915.1"/>
    </source>
</evidence>
<reference evidence="2 3" key="1">
    <citation type="submission" date="2017-04" db="EMBL/GenBank/DDBJ databases">
        <title>A new member of the family Flavobacteriaceae isolated from ascidians.</title>
        <authorList>
            <person name="Chen L."/>
        </authorList>
    </citation>
    <scope>NUCLEOTIDE SEQUENCE [LARGE SCALE GENOMIC DNA]</scope>
    <source>
        <strain evidence="2 3">HQA918</strain>
    </source>
</reference>
<proteinExistence type="predicted"/>
<evidence type="ECO:0008006" key="4">
    <source>
        <dbReference type="Google" id="ProtNLM"/>
    </source>
</evidence>
<evidence type="ECO:0000313" key="3">
    <source>
        <dbReference type="Proteomes" id="UP000219559"/>
    </source>
</evidence>